<reference evidence="1 2" key="1">
    <citation type="submission" date="2018-07" db="EMBL/GenBank/DDBJ databases">
        <title>Draft genome sequence of Ancylomarina sp. M1P.</title>
        <authorList>
            <person name="Yadav S."/>
            <person name="Villanueva L."/>
            <person name="Damste J.S.S."/>
        </authorList>
    </citation>
    <scope>NUCLEOTIDE SEQUENCE [LARGE SCALE GENOMIC DNA]</scope>
    <source>
        <strain evidence="1 2">M1P</strain>
    </source>
</reference>
<dbReference type="AlphaFoldDB" id="A0A425Y8R4"/>
<dbReference type="Gene3D" id="2.60.40.10">
    <property type="entry name" value="Immunoglobulins"/>
    <property type="match status" value="1"/>
</dbReference>
<dbReference type="RefSeq" id="WP_125029121.1">
    <property type="nucleotide sequence ID" value="NZ_JAPXVP010000001.1"/>
</dbReference>
<gene>
    <name evidence="1" type="ORF">DWB61_01475</name>
</gene>
<dbReference type="InterPro" id="IPR013783">
    <property type="entry name" value="Ig-like_fold"/>
</dbReference>
<evidence type="ECO:0000313" key="1">
    <source>
        <dbReference type="EMBL" id="RRG24714.1"/>
    </source>
</evidence>
<keyword evidence="2" id="KW-1185">Reference proteome</keyword>
<proteinExistence type="predicted"/>
<dbReference type="Pfam" id="PF15418">
    <property type="entry name" value="DUF4625"/>
    <property type="match status" value="1"/>
</dbReference>
<comment type="caution">
    <text evidence="1">The sequence shown here is derived from an EMBL/GenBank/DDBJ whole genome shotgun (WGS) entry which is preliminary data.</text>
</comment>
<organism evidence="1 2">
    <name type="scientific">Ancylomarina euxinus</name>
    <dbReference type="NCBI Taxonomy" id="2283627"/>
    <lineage>
        <taxon>Bacteria</taxon>
        <taxon>Pseudomonadati</taxon>
        <taxon>Bacteroidota</taxon>
        <taxon>Bacteroidia</taxon>
        <taxon>Marinilabiliales</taxon>
        <taxon>Marinifilaceae</taxon>
        <taxon>Ancylomarina</taxon>
    </lineage>
</organism>
<dbReference type="EMBL" id="QQWG01000001">
    <property type="protein sequence ID" value="RRG24714.1"/>
    <property type="molecule type" value="Genomic_DNA"/>
</dbReference>
<dbReference type="InterPro" id="IPR027829">
    <property type="entry name" value="DUF4625"/>
</dbReference>
<dbReference type="OrthoDB" id="1120368at2"/>
<accession>A0A425Y8R4</accession>
<dbReference type="Proteomes" id="UP000285794">
    <property type="component" value="Unassembled WGS sequence"/>
</dbReference>
<protein>
    <submittedName>
        <fullName evidence="1">DUF4625 domain-containing protein</fullName>
    </submittedName>
</protein>
<evidence type="ECO:0000313" key="2">
    <source>
        <dbReference type="Proteomes" id="UP000285794"/>
    </source>
</evidence>
<sequence>MKILNYTLILIFALGLLSCGGGGGGSDETAPTVNFTSPSTNPDSPTTITAGQTLTFSGTVSDNKKLESITFTNLGEKAKSVNDFIVDFNEKLNSKKPSSGSVLDKSESAVNFTIETLAGAPANEYTMTCTVIDNSDNPTTKTFYIKVE</sequence>
<name>A0A425Y8R4_9BACT</name>
<dbReference type="PROSITE" id="PS51257">
    <property type="entry name" value="PROKAR_LIPOPROTEIN"/>
    <property type="match status" value="1"/>
</dbReference>